<feature type="domain" description="PPM-type phosphatase" evidence="6">
    <location>
        <begin position="1"/>
        <end position="283"/>
    </location>
</feature>
<evidence type="ECO:0000256" key="1">
    <source>
        <dbReference type="ARBA" id="ARBA00004170"/>
    </source>
</evidence>
<protein>
    <submittedName>
        <fullName evidence="7">Phosphatase 2C-like domain-containing protein</fullName>
    </submittedName>
</protein>
<dbReference type="GO" id="GO:0004722">
    <property type="term" value="F:protein serine/threonine phosphatase activity"/>
    <property type="evidence" value="ECO:0007669"/>
    <property type="project" value="InterPro"/>
</dbReference>
<dbReference type="InterPro" id="IPR000222">
    <property type="entry name" value="PP2C_BS"/>
</dbReference>
<dbReference type="GO" id="GO:0016020">
    <property type="term" value="C:membrane"/>
    <property type="evidence" value="ECO:0007669"/>
    <property type="project" value="UniProtKB-SubCell"/>
</dbReference>
<evidence type="ECO:0000256" key="4">
    <source>
        <dbReference type="ARBA" id="ARBA00022912"/>
    </source>
</evidence>
<dbReference type="CDD" id="cd00143">
    <property type="entry name" value="PP2Cc"/>
    <property type="match status" value="1"/>
</dbReference>
<dbReference type="EMBL" id="JAFCMP010000552">
    <property type="protein sequence ID" value="KAG5175265.1"/>
    <property type="molecule type" value="Genomic_DNA"/>
</dbReference>
<keyword evidence="4 5" id="KW-0904">Protein phosphatase</keyword>
<keyword evidence="8" id="KW-1185">Reference proteome</keyword>
<evidence type="ECO:0000256" key="2">
    <source>
        <dbReference type="ARBA" id="ARBA00022723"/>
    </source>
</evidence>
<dbReference type="Gene3D" id="3.60.40.10">
    <property type="entry name" value="PPM-type phosphatase domain"/>
    <property type="match status" value="1"/>
</dbReference>
<evidence type="ECO:0000313" key="7">
    <source>
        <dbReference type="EMBL" id="KAG5175265.1"/>
    </source>
</evidence>
<comment type="caution">
    <text evidence="7">The sequence shown here is derived from an EMBL/GenBank/DDBJ whole genome shotgun (WGS) entry which is preliminary data.</text>
</comment>
<reference evidence="7" key="1">
    <citation type="submission" date="2021-02" db="EMBL/GenBank/DDBJ databases">
        <title>First Annotated Genome of the Yellow-green Alga Tribonema minus.</title>
        <authorList>
            <person name="Mahan K.M."/>
        </authorList>
    </citation>
    <scope>NUCLEOTIDE SEQUENCE</scope>
    <source>
        <strain evidence="7">UTEX B ZZ1240</strain>
    </source>
</reference>
<dbReference type="AlphaFoldDB" id="A0A835YKF9"/>
<dbReference type="GO" id="GO:0046872">
    <property type="term" value="F:metal ion binding"/>
    <property type="evidence" value="ECO:0007669"/>
    <property type="project" value="UniProtKB-KW"/>
</dbReference>
<dbReference type="InterPro" id="IPR036457">
    <property type="entry name" value="PPM-type-like_dom_sf"/>
</dbReference>
<dbReference type="SUPFAM" id="SSF81606">
    <property type="entry name" value="PP2C-like"/>
    <property type="match status" value="1"/>
</dbReference>
<keyword evidence="3 5" id="KW-0378">Hydrolase</keyword>
<keyword evidence="2" id="KW-0479">Metal-binding</keyword>
<organism evidence="7 8">
    <name type="scientific">Tribonema minus</name>
    <dbReference type="NCBI Taxonomy" id="303371"/>
    <lineage>
        <taxon>Eukaryota</taxon>
        <taxon>Sar</taxon>
        <taxon>Stramenopiles</taxon>
        <taxon>Ochrophyta</taxon>
        <taxon>PX clade</taxon>
        <taxon>Xanthophyceae</taxon>
        <taxon>Tribonematales</taxon>
        <taxon>Tribonemataceae</taxon>
        <taxon>Tribonema</taxon>
    </lineage>
</organism>
<evidence type="ECO:0000259" key="6">
    <source>
        <dbReference type="PROSITE" id="PS51746"/>
    </source>
</evidence>
<gene>
    <name evidence="7" type="ORF">JKP88DRAFT_339186</name>
</gene>
<dbReference type="Proteomes" id="UP000664859">
    <property type="component" value="Unassembled WGS sequence"/>
</dbReference>
<evidence type="ECO:0000313" key="8">
    <source>
        <dbReference type="Proteomes" id="UP000664859"/>
    </source>
</evidence>
<dbReference type="PROSITE" id="PS51746">
    <property type="entry name" value="PPM_2"/>
    <property type="match status" value="1"/>
</dbReference>
<dbReference type="OrthoDB" id="10264738at2759"/>
<dbReference type="PANTHER" id="PTHR47992">
    <property type="entry name" value="PROTEIN PHOSPHATASE"/>
    <property type="match status" value="1"/>
</dbReference>
<name>A0A835YKF9_9STRA</name>
<dbReference type="SMART" id="SM00332">
    <property type="entry name" value="PP2Cc"/>
    <property type="match status" value="1"/>
</dbReference>
<comment type="similarity">
    <text evidence="5">Belongs to the PP2C family.</text>
</comment>
<proteinExistence type="inferred from homology"/>
<evidence type="ECO:0000256" key="3">
    <source>
        <dbReference type="ARBA" id="ARBA00022801"/>
    </source>
</evidence>
<accession>A0A835YKF9</accession>
<dbReference type="Pfam" id="PF00481">
    <property type="entry name" value="PP2C"/>
    <property type="match status" value="1"/>
</dbReference>
<comment type="subcellular location">
    <subcellularLocation>
        <location evidence="1">Membrane</location>
        <topology evidence="1">Peripheral membrane protein</topology>
    </subcellularLocation>
</comment>
<feature type="non-terminal residue" evidence="7">
    <location>
        <position position="284"/>
    </location>
</feature>
<dbReference type="InterPro" id="IPR001932">
    <property type="entry name" value="PPM-type_phosphatase-like_dom"/>
</dbReference>
<evidence type="ECO:0000256" key="5">
    <source>
        <dbReference type="RuleBase" id="RU003465"/>
    </source>
</evidence>
<dbReference type="InterPro" id="IPR015655">
    <property type="entry name" value="PP2C"/>
</dbReference>
<sequence length="284" mass="29852">RVSSHTITGPRHAGNEDAILIEADVFSGCDACDRLVGLFGVFDGHGGASCSAMAKRIFPLHFRESQTWESLRGAVPGDATAVERVLVAALEDAFAKTCRQFEAFAEAHGDNSGACALVVAVCDGVVVTANVGDSKAIMYTRDGDKQSVRSTARHNISNPDEVARVLASGGHFVQNRLLGCLLPTRALGNIDCLKLCPGVLSARPQFQVVRLRPLAPPSDAAALVLASDGLWDFVETPQVVAALKAGLKRQARHLATVDVAGDLVADAVRAGSNDDTSVVVLVMK</sequence>
<dbReference type="PROSITE" id="PS01032">
    <property type="entry name" value="PPM_1"/>
    <property type="match status" value="1"/>
</dbReference>